<keyword evidence="1" id="KW-0812">Transmembrane</keyword>
<evidence type="ECO:0000256" key="1">
    <source>
        <dbReference type="SAM" id="Phobius"/>
    </source>
</evidence>
<dbReference type="Proteomes" id="UP000018766">
    <property type="component" value="Unassembled WGS sequence"/>
</dbReference>
<dbReference type="Pfam" id="PF14110">
    <property type="entry name" value="DUF4282"/>
    <property type="match status" value="1"/>
</dbReference>
<evidence type="ECO:0000313" key="2">
    <source>
        <dbReference type="EMBL" id="ETD70410.1"/>
    </source>
</evidence>
<dbReference type="OrthoDB" id="8127006at2"/>
<evidence type="ECO:0000313" key="3">
    <source>
        <dbReference type="Proteomes" id="UP000018766"/>
    </source>
</evidence>
<dbReference type="RefSeq" id="WP_023951443.1">
    <property type="nucleotide sequence ID" value="NZ_AYSV01000089.1"/>
</dbReference>
<dbReference type="InterPro" id="IPR025557">
    <property type="entry name" value="DUF4282"/>
</dbReference>
<comment type="caution">
    <text evidence="2">The sequence shown here is derived from an EMBL/GenBank/DDBJ whole genome shotgun (WGS) entry which is preliminary data.</text>
</comment>
<proteinExistence type="predicted"/>
<sequence length="105" mass="11871">MNFRDLFYFDKFLFPKVITFIYWLILLGSVIAFISGVMKGQFFGGLVALLAGVIIGRIYCELMVVMFKINDHLTILSRKALQESNVATTKSVSSATEFNVNQDSF</sequence>
<dbReference type="AlphaFoldDB" id="V8G1U1"/>
<gene>
    <name evidence="2" type="ORF">V757_07845</name>
</gene>
<reference evidence="2 3" key="1">
    <citation type="submission" date="2013-11" db="EMBL/GenBank/DDBJ databases">
        <title>Genomic analysis of Pelistega sp. HM-7.</title>
        <authorList>
            <person name="Kumbhare S.V."/>
            <person name="Shetty S.A."/>
            <person name="Sharma O."/>
            <person name="Dhotre D.P."/>
        </authorList>
    </citation>
    <scope>NUCLEOTIDE SEQUENCE [LARGE SCALE GENOMIC DNA]</scope>
    <source>
        <strain evidence="2 3">HM-7</strain>
    </source>
</reference>
<feature type="transmembrane region" description="Helical" evidence="1">
    <location>
        <begin position="40"/>
        <end position="60"/>
    </location>
</feature>
<keyword evidence="1" id="KW-0472">Membrane</keyword>
<accession>V8G1U1</accession>
<keyword evidence="3" id="KW-1185">Reference proteome</keyword>
<organism evidence="2 3">
    <name type="scientific">Pelistega indica</name>
    <dbReference type="NCBI Taxonomy" id="1414851"/>
    <lineage>
        <taxon>Bacteria</taxon>
        <taxon>Pseudomonadati</taxon>
        <taxon>Pseudomonadota</taxon>
        <taxon>Betaproteobacteria</taxon>
        <taxon>Burkholderiales</taxon>
        <taxon>Alcaligenaceae</taxon>
        <taxon>Pelistega</taxon>
    </lineage>
</organism>
<protein>
    <submittedName>
        <fullName evidence="2">Membrane protein</fullName>
    </submittedName>
</protein>
<feature type="transmembrane region" description="Helical" evidence="1">
    <location>
        <begin position="12"/>
        <end position="34"/>
    </location>
</feature>
<dbReference type="EMBL" id="AYSV01000089">
    <property type="protein sequence ID" value="ETD70410.1"/>
    <property type="molecule type" value="Genomic_DNA"/>
</dbReference>
<keyword evidence="1" id="KW-1133">Transmembrane helix</keyword>
<name>V8G1U1_9BURK</name>